<evidence type="ECO:0000259" key="3">
    <source>
        <dbReference type="Pfam" id="PF05368"/>
    </source>
</evidence>
<evidence type="ECO:0000256" key="2">
    <source>
        <dbReference type="ARBA" id="ARBA00022857"/>
    </source>
</evidence>
<gene>
    <name evidence="4" type="ORF">SLS60_011643</name>
</gene>
<reference evidence="4 5" key="1">
    <citation type="submission" date="2024-02" db="EMBL/GenBank/DDBJ databases">
        <title>De novo assembly and annotation of 12 fungi associated with fruit tree decline syndrome in Ontario, Canada.</title>
        <authorList>
            <person name="Sulman M."/>
            <person name="Ellouze W."/>
            <person name="Ilyukhin E."/>
        </authorList>
    </citation>
    <scope>NUCLEOTIDE SEQUENCE [LARGE SCALE GENOMIC DNA]</scope>
    <source>
        <strain evidence="4 5">M42-189</strain>
    </source>
</reference>
<evidence type="ECO:0000313" key="5">
    <source>
        <dbReference type="Proteomes" id="UP001521785"/>
    </source>
</evidence>
<sequence length="294" mass="32446">MLGGAVISHLLTLPHAPYHILALTRNPTSPAALKLSASGVEVTHADLDDAPSLEAALRNVHAVFLVTDFWSCPSPGASREIAQAKRVLDILSRSPSLEHLIYSSLPSVREASQGRYQAVVHFDGKADVVQWLKETHEGLWGKTTVLWVGTYMQLWKQFRAIFAPAAKVIEGKEVWVQSSVFHPESRLPLVDVRDVGKAVSSILGDAEGLKGRTVSLVAPEQVTMKEQLDVWGRLVGKEVAFRHISEEESWEGIKELGFEEFLAKDVWETGVAFRECEGRLLHGDAVVQVSEVRD</sequence>
<dbReference type="Gene3D" id="3.40.50.720">
    <property type="entry name" value="NAD(P)-binding Rossmann-like Domain"/>
    <property type="match status" value="1"/>
</dbReference>
<keyword evidence="5" id="KW-1185">Reference proteome</keyword>
<feature type="domain" description="NmrA-like" evidence="3">
    <location>
        <begin position="2"/>
        <end position="251"/>
    </location>
</feature>
<dbReference type="Proteomes" id="UP001521785">
    <property type="component" value="Unassembled WGS sequence"/>
</dbReference>
<dbReference type="InterPro" id="IPR036291">
    <property type="entry name" value="NAD(P)-bd_dom_sf"/>
</dbReference>
<dbReference type="EMBL" id="JAKJXO020000023">
    <property type="protein sequence ID" value="KAL1591645.1"/>
    <property type="molecule type" value="Genomic_DNA"/>
</dbReference>
<comment type="similarity">
    <text evidence="1">Belongs to the NmrA-type oxidoreductase family.</text>
</comment>
<evidence type="ECO:0000313" key="4">
    <source>
        <dbReference type="EMBL" id="KAL1591645.1"/>
    </source>
</evidence>
<evidence type="ECO:0000256" key="1">
    <source>
        <dbReference type="ARBA" id="ARBA00006328"/>
    </source>
</evidence>
<dbReference type="InterPro" id="IPR051164">
    <property type="entry name" value="NmrA-like_oxidored"/>
</dbReference>
<dbReference type="InterPro" id="IPR008030">
    <property type="entry name" value="NmrA-like"/>
</dbReference>
<dbReference type="PANTHER" id="PTHR42748">
    <property type="entry name" value="NITROGEN METABOLITE REPRESSION PROTEIN NMRA FAMILY MEMBER"/>
    <property type="match status" value="1"/>
</dbReference>
<dbReference type="SUPFAM" id="SSF51735">
    <property type="entry name" value="NAD(P)-binding Rossmann-fold domains"/>
    <property type="match status" value="1"/>
</dbReference>
<dbReference type="Gene3D" id="3.90.25.10">
    <property type="entry name" value="UDP-galactose 4-epimerase, domain 1"/>
    <property type="match status" value="1"/>
</dbReference>
<name>A0ABR3QHL3_9PLEO</name>
<dbReference type="Pfam" id="PF05368">
    <property type="entry name" value="NmrA"/>
    <property type="match status" value="1"/>
</dbReference>
<keyword evidence="2" id="KW-0521">NADP</keyword>
<proteinExistence type="inferred from homology"/>
<comment type="caution">
    <text evidence="4">The sequence shown here is derived from an EMBL/GenBank/DDBJ whole genome shotgun (WGS) entry which is preliminary data.</text>
</comment>
<dbReference type="PANTHER" id="PTHR42748:SF28">
    <property type="entry name" value="NMRA-LIKE DOMAIN-CONTAINING PROTEIN"/>
    <property type="match status" value="1"/>
</dbReference>
<organism evidence="4 5">
    <name type="scientific">Paraconiothyrium brasiliense</name>
    <dbReference type="NCBI Taxonomy" id="300254"/>
    <lineage>
        <taxon>Eukaryota</taxon>
        <taxon>Fungi</taxon>
        <taxon>Dikarya</taxon>
        <taxon>Ascomycota</taxon>
        <taxon>Pezizomycotina</taxon>
        <taxon>Dothideomycetes</taxon>
        <taxon>Pleosporomycetidae</taxon>
        <taxon>Pleosporales</taxon>
        <taxon>Massarineae</taxon>
        <taxon>Didymosphaeriaceae</taxon>
        <taxon>Paraconiothyrium</taxon>
    </lineage>
</organism>
<accession>A0ABR3QHL3</accession>
<protein>
    <recommendedName>
        <fullName evidence="3">NmrA-like domain-containing protein</fullName>
    </recommendedName>
</protein>